<name>A0A0F9RSP6_9ZZZZ</name>
<sequence length="91" mass="10582">MKKLFVILILILLVTSITFGQQKEVLEPALEQIKIEMDKLKEEIMTSINPDKLYKGSKTQELIIKILDDMYLIMEALVKTSIDIEKLEEEK</sequence>
<evidence type="ECO:0000313" key="1">
    <source>
        <dbReference type="EMBL" id="KKN59480.1"/>
    </source>
</evidence>
<proteinExistence type="predicted"/>
<dbReference type="EMBL" id="LAZR01000725">
    <property type="protein sequence ID" value="KKN59480.1"/>
    <property type="molecule type" value="Genomic_DNA"/>
</dbReference>
<gene>
    <name evidence="1" type="ORF">LCGC14_0541920</name>
</gene>
<reference evidence="1" key="1">
    <citation type="journal article" date="2015" name="Nature">
        <title>Complex archaea that bridge the gap between prokaryotes and eukaryotes.</title>
        <authorList>
            <person name="Spang A."/>
            <person name="Saw J.H."/>
            <person name="Jorgensen S.L."/>
            <person name="Zaremba-Niedzwiedzka K."/>
            <person name="Martijn J."/>
            <person name="Lind A.E."/>
            <person name="van Eijk R."/>
            <person name="Schleper C."/>
            <person name="Guy L."/>
            <person name="Ettema T.J."/>
        </authorList>
    </citation>
    <scope>NUCLEOTIDE SEQUENCE</scope>
</reference>
<comment type="caution">
    <text evidence="1">The sequence shown here is derived from an EMBL/GenBank/DDBJ whole genome shotgun (WGS) entry which is preliminary data.</text>
</comment>
<protein>
    <submittedName>
        <fullName evidence="1">Uncharacterized protein</fullName>
    </submittedName>
</protein>
<accession>A0A0F9RSP6</accession>
<organism evidence="1">
    <name type="scientific">marine sediment metagenome</name>
    <dbReference type="NCBI Taxonomy" id="412755"/>
    <lineage>
        <taxon>unclassified sequences</taxon>
        <taxon>metagenomes</taxon>
        <taxon>ecological metagenomes</taxon>
    </lineage>
</organism>
<dbReference type="AlphaFoldDB" id="A0A0F9RSP6"/>